<reference evidence="2 3" key="1">
    <citation type="submission" date="2020-10" db="EMBL/GenBank/DDBJ databases">
        <title>Complete genome sequence of Corynebacterium massiliense DSM 45435, type strain of Corynebacterium massiliense.</title>
        <authorList>
            <person name="Busche T."/>
            <person name="Kalinowski J."/>
            <person name="Ruckert C."/>
        </authorList>
    </citation>
    <scope>NUCLEOTIDE SEQUENCE [LARGE SCALE GENOMIC DNA]</scope>
    <source>
        <strain evidence="2 3">DSM 45435</strain>
    </source>
</reference>
<feature type="transmembrane region" description="Helical" evidence="1">
    <location>
        <begin position="117"/>
        <end position="135"/>
    </location>
</feature>
<gene>
    <name evidence="2" type="ORF">CMASS_06215</name>
</gene>
<name>A0ABY7U7J0_9CORY</name>
<keyword evidence="1" id="KW-0812">Transmembrane</keyword>
<dbReference type="RefSeq" id="WP_022862151.1">
    <property type="nucleotide sequence ID" value="NZ_ATVG01000001.1"/>
</dbReference>
<proteinExistence type="predicted"/>
<protein>
    <submittedName>
        <fullName evidence="2">Uncharacterized protein</fullName>
    </submittedName>
</protein>
<feature type="transmembrane region" description="Helical" evidence="1">
    <location>
        <begin position="21"/>
        <end position="46"/>
    </location>
</feature>
<feature type="transmembrane region" description="Helical" evidence="1">
    <location>
        <begin position="77"/>
        <end position="96"/>
    </location>
</feature>
<keyword evidence="1" id="KW-1133">Transmembrane helix</keyword>
<sequence length="249" mass="27272">MKFWPAFGFSFSRAVSNAGTWIGGFLLTVVVLGTVGSFVAFVAGALTHNPFRDGGDYWESMTAALGAGMDWLGDQGWFSLLVIAVDLALPVALMHLALREVDSGRARLRDFGTGVPWIRGIIAYVAVIFICYTMLPSVASAFYDIMWDSWGHLPAKMFATVCFLVGGALFPFTVFIPWYAVAGETLKDSVRLGIQAGKRHWLKLFFLPLLVIPLFAVLAFGTLFLALIVELPAIFLLGAFLFRGVTEEE</sequence>
<organism evidence="2 3">
    <name type="scientific">Corynebacterium massiliense DSM 45435</name>
    <dbReference type="NCBI Taxonomy" id="1121364"/>
    <lineage>
        <taxon>Bacteria</taxon>
        <taxon>Bacillati</taxon>
        <taxon>Actinomycetota</taxon>
        <taxon>Actinomycetes</taxon>
        <taxon>Mycobacteriales</taxon>
        <taxon>Corynebacteriaceae</taxon>
        <taxon>Corynebacterium</taxon>
    </lineage>
</organism>
<feature type="transmembrane region" description="Helical" evidence="1">
    <location>
        <begin position="201"/>
        <end position="218"/>
    </location>
</feature>
<keyword evidence="1" id="KW-0472">Membrane</keyword>
<feature type="transmembrane region" description="Helical" evidence="1">
    <location>
        <begin position="155"/>
        <end position="180"/>
    </location>
</feature>
<feature type="transmembrane region" description="Helical" evidence="1">
    <location>
        <begin position="224"/>
        <end position="242"/>
    </location>
</feature>
<keyword evidence="3" id="KW-1185">Reference proteome</keyword>
<evidence type="ECO:0000313" key="2">
    <source>
        <dbReference type="EMBL" id="WCZ32677.1"/>
    </source>
</evidence>
<dbReference type="EMBL" id="CP063189">
    <property type="protein sequence ID" value="WCZ32677.1"/>
    <property type="molecule type" value="Genomic_DNA"/>
</dbReference>
<evidence type="ECO:0000256" key="1">
    <source>
        <dbReference type="SAM" id="Phobius"/>
    </source>
</evidence>
<dbReference type="Proteomes" id="UP001220064">
    <property type="component" value="Chromosome"/>
</dbReference>
<accession>A0ABY7U7J0</accession>
<evidence type="ECO:0000313" key="3">
    <source>
        <dbReference type="Proteomes" id="UP001220064"/>
    </source>
</evidence>